<protein>
    <submittedName>
        <fullName evidence="2">MOSC domain-containing protein</fullName>
    </submittedName>
</protein>
<dbReference type="EMBL" id="QMIG01000013">
    <property type="protein sequence ID" value="RAW13240.1"/>
    <property type="molecule type" value="Genomic_DNA"/>
</dbReference>
<dbReference type="InterPro" id="IPR005302">
    <property type="entry name" value="MoCF_Sase_C"/>
</dbReference>
<reference evidence="2 3" key="1">
    <citation type="submission" date="2018-06" db="EMBL/GenBank/DDBJ databases">
        <title>Phytoactinopolyspora halophila sp. nov., a novel halophilic actinomycete isolated from a saline soil in China.</title>
        <authorList>
            <person name="Tang S.-K."/>
        </authorList>
    </citation>
    <scope>NUCLEOTIDE SEQUENCE [LARGE SCALE GENOMIC DNA]</scope>
    <source>
        <strain evidence="2 3">YIM 96934</strain>
    </source>
</reference>
<evidence type="ECO:0000313" key="2">
    <source>
        <dbReference type="EMBL" id="RAW13240.1"/>
    </source>
</evidence>
<evidence type="ECO:0000259" key="1">
    <source>
        <dbReference type="PROSITE" id="PS51340"/>
    </source>
</evidence>
<comment type="caution">
    <text evidence="2">The sequence shown here is derived from an EMBL/GenBank/DDBJ whole genome shotgun (WGS) entry which is preliminary data.</text>
</comment>
<dbReference type="SUPFAM" id="SSF141673">
    <property type="entry name" value="MOSC N-terminal domain-like"/>
    <property type="match status" value="1"/>
</dbReference>
<dbReference type="PROSITE" id="PS51340">
    <property type="entry name" value="MOSC"/>
    <property type="match status" value="1"/>
</dbReference>
<dbReference type="RefSeq" id="WP_112258751.1">
    <property type="nucleotide sequence ID" value="NZ_QMIG01000013.1"/>
</dbReference>
<organism evidence="2 3">
    <name type="scientific">Phytoactinopolyspora halophila</name>
    <dbReference type="NCBI Taxonomy" id="1981511"/>
    <lineage>
        <taxon>Bacteria</taxon>
        <taxon>Bacillati</taxon>
        <taxon>Actinomycetota</taxon>
        <taxon>Actinomycetes</taxon>
        <taxon>Jiangellales</taxon>
        <taxon>Jiangellaceae</taxon>
        <taxon>Phytoactinopolyspora</taxon>
    </lineage>
</organism>
<accession>A0A329QLM0</accession>
<dbReference type="SUPFAM" id="SSF50800">
    <property type="entry name" value="PK beta-barrel domain-like"/>
    <property type="match status" value="1"/>
</dbReference>
<dbReference type="InterPro" id="IPR011037">
    <property type="entry name" value="Pyrv_Knase-like_insert_dom_sf"/>
</dbReference>
<dbReference type="GO" id="GO:0003824">
    <property type="term" value="F:catalytic activity"/>
    <property type="evidence" value="ECO:0007669"/>
    <property type="project" value="InterPro"/>
</dbReference>
<dbReference type="AlphaFoldDB" id="A0A329QLM0"/>
<dbReference type="GO" id="GO:0030170">
    <property type="term" value="F:pyridoxal phosphate binding"/>
    <property type="evidence" value="ECO:0007669"/>
    <property type="project" value="InterPro"/>
</dbReference>
<keyword evidence="3" id="KW-1185">Reference proteome</keyword>
<evidence type="ECO:0000313" key="3">
    <source>
        <dbReference type="Proteomes" id="UP000250462"/>
    </source>
</evidence>
<proteinExistence type="predicted"/>
<sequence length="285" mass="31983">MRVSQLTIYPVKSTHGHPVDSAPVEPWGLAGDRRWMAVDAKGSAVTARRFPRLLHVTATPDAPGQLRLHGPHAEPIDVDATKAPAEPLVDVDVFRDELSATHPSADADAWLSSLLDHDVRLVWLDDPRRRAVEPQHAQPDDRVSFADGFPLLLATTSSLDQLNRWIESDARQRGEIVEPLPMRRFRPNVVVENDTPFAEDTWSRIRLGDIEFRVAKPCGRCVLTTIDPDSLVKGKEPLRTLSRYRRWDGEVWFGVNLIPETPGELRVGDLAEVAAESTPDRRRSR</sequence>
<dbReference type="InterPro" id="IPR005303">
    <property type="entry name" value="MOCOS_middle"/>
</dbReference>
<dbReference type="PANTHER" id="PTHR14237:SF19">
    <property type="entry name" value="MITOCHONDRIAL AMIDOXIME REDUCING COMPONENT 1"/>
    <property type="match status" value="1"/>
</dbReference>
<dbReference type="Proteomes" id="UP000250462">
    <property type="component" value="Unassembled WGS sequence"/>
</dbReference>
<dbReference type="GO" id="GO:0030151">
    <property type="term" value="F:molybdenum ion binding"/>
    <property type="evidence" value="ECO:0007669"/>
    <property type="project" value="InterPro"/>
</dbReference>
<dbReference type="OrthoDB" id="9793178at2"/>
<gene>
    <name evidence="2" type="ORF">DPM12_12950</name>
</gene>
<dbReference type="Pfam" id="PF03476">
    <property type="entry name" value="MOSC_N"/>
    <property type="match status" value="1"/>
</dbReference>
<dbReference type="Pfam" id="PF03473">
    <property type="entry name" value="MOSC"/>
    <property type="match status" value="1"/>
</dbReference>
<dbReference type="PANTHER" id="PTHR14237">
    <property type="entry name" value="MOLYBDOPTERIN COFACTOR SULFURASE MOSC"/>
    <property type="match status" value="1"/>
</dbReference>
<feature type="domain" description="MOSC" evidence="1">
    <location>
        <begin position="119"/>
        <end position="274"/>
    </location>
</feature>
<name>A0A329QLM0_9ACTN</name>